<keyword evidence="3 9" id="KW-1133">Transmembrane helix</keyword>
<dbReference type="PRINTS" id="PR00237">
    <property type="entry name" value="GPCRRHODOPSN"/>
</dbReference>
<feature type="transmembrane region" description="Helical" evidence="9">
    <location>
        <begin position="364"/>
        <end position="388"/>
    </location>
</feature>
<sequence>MITNGSHSNIYLEELNNAKVKLLIPNTVLAFVFLLTGLVGNGLVLVVYRCKLRSKTDDRYFIPCLSLVDMIACSIGATYAISMNFNPFNFRSDLICKLVWFLHQSISFSSALLLLAIAVQRYIKVSRLVNSSMSLRSKRFTITSILIGSTIISVPCLVLYGRDEVLLKNENRTITGYNCGTVPNVNQKFLFGYSVTLLLMCLSGIFALIILYSLILSKIFKQESFRKKNFYRPDKQSLSDKVQHSSGNTIQTQSSNVTDADYSVDIPESKTTYIDSTTTNNQQQNMQGGPAIKGNNSNVPSVIQTGQKSQFGRIICLITRKHRFSVMFFLITILFCISFLPRIALMITESAISNFWDNLTDVNYVIALCVYRGHLLNTVVNPVIYLFFDTDFRSSCQKLCCRN</sequence>
<proteinExistence type="predicted"/>
<feature type="transmembrane region" description="Helical" evidence="9">
    <location>
        <begin position="324"/>
        <end position="344"/>
    </location>
</feature>
<evidence type="ECO:0000256" key="1">
    <source>
        <dbReference type="ARBA" id="ARBA00004141"/>
    </source>
</evidence>
<dbReference type="EMBL" id="CAJPWZ010001255">
    <property type="protein sequence ID" value="CAG2211120.1"/>
    <property type="molecule type" value="Genomic_DNA"/>
</dbReference>
<feature type="transmembrane region" description="Helical" evidence="9">
    <location>
        <begin position="140"/>
        <end position="160"/>
    </location>
</feature>
<evidence type="ECO:0000256" key="2">
    <source>
        <dbReference type="ARBA" id="ARBA00022692"/>
    </source>
</evidence>
<feature type="transmembrane region" description="Helical" evidence="9">
    <location>
        <begin position="60"/>
        <end position="81"/>
    </location>
</feature>
<name>A0A8S3S2I6_MYTED</name>
<keyword evidence="7" id="KW-0807">Transducer</keyword>
<keyword evidence="6" id="KW-0675">Receptor</keyword>
<feature type="region of interest" description="Disordered" evidence="8">
    <location>
        <begin position="237"/>
        <end position="257"/>
    </location>
</feature>
<organism evidence="11 12">
    <name type="scientific">Mytilus edulis</name>
    <name type="common">Blue mussel</name>
    <dbReference type="NCBI Taxonomy" id="6550"/>
    <lineage>
        <taxon>Eukaryota</taxon>
        <taxon>Metazoa</taxon>
        <taxon>Spiralia</taxon>
        <taxon>Lophotrochozoa</taxon>
        <taxon>Mollusca</taxon>
        <taxon>Bivalvia</taxon>
        <taxon>Autobranchia</taxon>
        <taxon>Pteriomorphia</taxon>
        <taxon>Mytilida</taxon>
        <taxon>Mytiloidea</taxon>
        <taxon>Mytilidae</taxon>
        <taxon>Mytilinae</taxon>
        <taxon>Mytilus</taxon>
    </lineage>
</organism>
<feature type="domain" description="G-protein coupled receptors family 1 profile" evidence="10">
    <location>
        <begin position="40"/>
        <end position="385"/>
    </location>
</feature>
<evidence type="ECO:0000256" key="3">
    <source>
        <dbReference type="ARBA" id="ARBA00022989"/>
    </source>
</evidence>
<keyword evidence="2 9" id="KW-0812">Transmembrane</keyword>
<evidence type="ECO:0000256" key="9">
    <source>
        <dbReference type="SAM" id="Phobius"/>
    </source>
</evidence>
<protein>
    <submittedName>
        <fullName evidence="11">CCKAR</fullName>
    </submittedName>
</protein>
<evidence type="ECO:0000256" key="4">
    <source>
        <dbReference type="ARBA" id="ARBA00023040"/>
    </source>
</evidence>
<dbReference type="CDD" id="cd00637">
    <property type="entry name" value="7tm_classA_rhodopsin-like"/>
    <property type="match status" value="1"/>
</dbReference>
<feature type="transmembrane region" description="Helical" evidence="9">
    <location>
        <begin position="190"/>
        <end position="216"/>
    </location>
</feature>
<accession>A0A8S3S2I6</accession>
<dbReference type="Pfam" id="PF00001">
    <property type="entry name" value="7tm_1"/>
    <property type="match status" value="1"/>
</dbReference>
<evidence type="ECO:0000313" key="11">
    <source>
        <dbReference type="EMBL" id="CAG2211120.1"/>
    </source>
</evidence>
<feature type="transmembrane region" description="Helical" evidence="9">
    <location>
        <begin position="101"/>
        <end position="119"/>
    </location>
</feature>
<dbReference type="Gene3D" id="1.20.1070.10">
    <property type="entry name" value="Rhodopsin 7-helix transmembrane proteins"/>
    <property type="match status" value="1"/>
</dbReference>
<evidence type="ECO:0000256" key="6">
    <source>
        <dbReference type="ARBA" id="ARBA00023170"/>
    </source>
</evidence>
<comment type="subcellular location">
    <subcellularLocation>
        <location evidence="1">Membrane</location>
        <topology evidence="1">Multi-pass membrane protein</topology>
    </subcellularLocation>
</comment>
<dbReference type="InterPro" id="IPR000276">
    <property type="entry name" value="GPCR_Rhodpsn"/>
</dbReference>
<feature type="compositionally biased region" description="Polar residues" evidence="8">
    <location>
        <begin position="244"/>
        <end position="257"/>
    </location>
</feature>
<evidence type="ECO:0000313" key="12">
    <source>
        <dbReference type="Proteomes" id="UP000683360"/>
    </source>
</evidence>
<dbReference type="Proteomes" id="UP000683360">
    <property type="component" value="Unassembled WGS sequence"/>
</dbReference>
<evidence type="ECO:0000256" key="8">
    <source>
        <dbReference type="SAM" id="MobiDB-lite"/>
    </source>
</evidence>
<dbReference type="PROSITE" id="PS50262">
    <property type="entry name" value="G_PROTEIN_RECEP_F1_2"/>
    <property type="match status" value="1"/>
</dbReference>
<dbReference type="InterPro" id="IPR017452">
    <property type="entry name" value="GPCR_Rhodpsn_7TM"/>
</dbReference>
<dbReference type="OrthoDB" id="6111558at2759"/>
<evidence type="ECO:0000256" key="7">
    <source>
        <dbReference type="ARBA" id="ARBA00023224"/>
    </source>
</evidence>
<keyword evidence="4" id="KW-0297">G-protein coupled receptor</keyword>
<dbReference type="PANTHER" id="PTHR24238">
    <property type="entry name" value="G-PROTEIN COUPLED RECEPTOR"/>
    <property type="match status" value="1"/>
</dbReference>
<dbReference type="GO" id="GO:0016020">
    <property type="term" value="C:membrane"/>
    <property type="evidence" value="ECO:0007669"/>
    <property type="project" value="UniProtKB-SubCell"/>
</dbReference>
<evidence type="ECO:0000259" key="10">
    <source>
        <dbReference type="PROSITE" id="PS50262"/>
    </source>
</evidence>
<keyword evidence="12" id="KW-1185">Reference proteome</keyword>
<gene>
    <name evidence="11" type="ORF">MEDL_25189</name>
</gene>
<dbReference type="PANTHER" id="PTHR24238:SF47">
    <property type="entry name" value="ECDYSTEROIDS_DOPAMINE RECEPTOR-RELATED"/>
    <property type="match status" value="1"/>
</dbReference>
<reference evidence="11" key="1">
    <citation type="submission" date="2021-03" db="EMBL/GenBank/DDBJ databases">
        <authorList>
            <person name="Bekaert M."/>
        </authorList>
    </citation>
    <scope>NUCLEOTIDE SEQUENCE</scope>
</reference>
<dbReference type="GO" id="GO:0004930">
    <property type="term" value="F:G protein-coupled receptor activity"/>
    <property type="evidence" value="ECO:0007669"/>
    <property type="project" value="UniProtKB-KW"/>
</dbReference>
<keyword evidence="5 9" id="KW-0472">Membrane</keyword>
<dbReference type="SUPFAM" id="SSF81321">
    <property type="entry name" value="Family A G protein-coupled receptor-like"/>
    <property type="match status" value="1"/>
</dbReference>
<comment type="caution">
    <text evidence="11">The sequence shown here is derived from an EMBL/GenBank/DDBJ whole genome shotgun (WGS) entry which is preliminary data.</text>
</comment>
<feature type="transmembrane region" description="Helical" evidence="9">
    <location>
        <begin position="28"/>
        <end position="48"/>
    </location>
</feature>
<evidence type="ECO:0000256" key="5">
    <source>
        <dbReference type="ARBA" id="ARBA00023136"/>
    </source>
</evidence>
<dbReference type="AlphaFoldDB" id="A0A8S3S2I6"/>